<protein>
    <recommendedName>
        <fullName evidence="1">DUF559 domain-containing protein</fullName>
    </recommendedName>
</protein>
<dbReference type="InterPro" id="IPR047216">
    <property type="entry name" value="Endonuclease_DUF559_bact"/>
</dbReference>
<dbReference type="SUPFAM" id="SSF52980">
    <property type="entry name" value="Restriction endonuclease-like"/>
    <property type="match status" value="1"/>
</dbReference>
<dbReference type="InterPro" id="IPR011335">
    <property type="entry name" value="Restrct_endonuc-II-like"/>
</dbReference>
<proteinExistence type="predicted"/>
<dbReference type="Pfam" id="PF04480">
    <property type="entry name" value="DUF559"/>
    <property type="match status" value="1"/>
</dbReference>
<dbReference type="Gene3D" id="3.40.960.10">
    <property type="entry name" value="VSR Endonuclease"/>
    <property type="match status" value="1"/>
</dbReference>
<dbReference type="PATRIC" id="fig|1280953.3.peg.437"/>
<dbReference type="AlphaFoldDB" id="A0A059GBB2"/>
<evidence type="ECO:0000313" key="3">
    <source>
        <dbReference type="Proteomes" id="UP000024942"/>
    </source>
</evidence>
<dbReference type="STRING" id="1280953.HOC_02171"/>
<sequence length="84" mass="9566">MRTHGFPVRRQHPISGMIVDFAITKARLVIEIDGGIHKLAEVQKRDSERDARLTALGWDILRIPAQDAFDADHLVRRVQEKLGL</sequence>
<accession>A0A059GBB2</accession>
<dbReference type="PANTHER" id="PTHR38590">
    <property type="entry name" value="BLL0828 PROTEIN"/>
    <property type="match status" value="1"/>
</dbReference>
<feature type="domain" description="DUF559" evidence="1">
    <location>
        <begin position="3"/>
        <end position="78"/>
    </location>
</feature>
<name>A0A059GBB2_9PROT</name>
<evidence type="ECO:0000313" key="2">
    <source>
        <dbReference type="EMBL" id="KDA04106.1"/>
    </source>
</evidence>
<dbReference type="PANTHER" id="PTHR38590:SF1">
    <property type="entry name" value="BLL0828 PROTEIN"/>
    <property type="match status" value="1"/>
</dbReference>
<keyword evidence="3" id="KW-1185">Reference proteome</keyword>
<dbReference type="EMBL" id="ARYL01000002">
    <property type="protein sequence ID" value="KDA04106.1"/>
    <property type="molecule type" value="Genomic_DNA"/>
</dbReference>
<reference evidence="2 3" key="1">
    <citation type="journal article" date="2014" name="Antonie Van Leeuwenhoek">
        <title>Hyphomonas beringensis sp. nov. and Hyphomonas chukchiensis sp. nov., isolated from surface seawater of the Bering Sea and Chukchi Sea.</title>
        <authorList>
            <person name="Li C."/>
            <person name="Lai Q."/>
            <person name="Li G."/>
            <person name="Dong C."/>
            <person name="Wang J."/>
            <person name="Liao Y."/>
            <person name="Shao Z."/>
        </authorList>
    </citation>
    <scope>NUCLEOTIDE SEQUENCE [LARGE SCALE GENOMIC DNA]</scope>
    <source>
        <strain evidence="2 3">SCH89</strain>
    </source>
</reference>
<comment type="caution">
    <text evidence="2">The sequence shown here is derived from an EMBL/GenBank/DDBJ whole genome shotgun (WGS) entry which is preliminary data.</text>
</comment>
<organism evidence="2 3">
    <name type="scientific">Hyphomonas oceanitis SCH89</name>
    <dbReference type="NCBI Taxonomy" id="1280953"/>
    <lineage>
        <taxon>Bacteria</taxon>
        <taxon>Pseudomonadati</taxon>
        <taxon>Pseudomonadota</taxon>
        <taxon>Alphaproteobacteria</taxon>
        <taxon>Hyphomonadales</taxon>
        <taxon>Hyphomonadaceae</taxon>
        <taxon>Hyphomonas</taxon>
    </lineage>
</organism>
<evidence type="ECO:0000259" key="1">
    <source>
        <dbReference type="Pfam" id="PF04480"/>
    </source>
</evidence>
<dbReference type="eggNOG" id="COG2852">
    <property type="taxonomic scope" value="Bacteria"/>
</dbReference>
<dbReference type="Proteomes" id="UP000024942">
    <property type="component" value="Unassembled WGS sequence"/>
</dbReference>
<dbReference type="InterPro" id="IPR007569">
    <property type="entry name" value="DUF559"/>
</dbReference>
<gene>
    <name evidence="2" type="ORF">HOC_02171</name>
</gene>